<dbReference type="VEuPathDB" id="TriTrypDB:C4B63_45g212"/>
<dbReference type="EMBL" id="PRFC01000171">
    <property type="protein sequence ID" value="PWV03694.1"/>
    <property type="molecule type" value="Genomic_DNA"/>
</dbReference>
<dbReference type="VEuPathDB" id="TriTrypDB:C3747_171g101"/>
<proteinExistence type="predicted"/>
<evidence type="ECO:0000313" key="1">
    <source>
        <dbReference type="EMBL" id="PWV03694.1"/>
    </source>
</evidence>
<dbReference type="VEuPathDB" id="TriTrypDB:TcG_06210"/>
<sequence length="166" mass="19771">MLRLSVGFLMRHIGQDVPKRHTHFVLESRLMYEKSFRDSWLHSVCRAVSQIDEPLSKTISGTRQKMLQRKVTCFQYNQYGLFKVPYYRLANVDRYHAVQGVPGTREWVPYANVSYWTMNKMVRSGNLLVHRVHYTGWGTDPHLKKGGWEHRWNKVMQRNALQYSRI</sequence>
<gene>
    <name evidence="1" type="ORF">C3747_171g101</name>
</gene>
<comment type="caution">
    <text evidence="1">The sequence shown here is derived from an EMBL/GenBank/DDBJ whole genome shotgun (WGS) entry which is preliminary data.</text>
</comment>
<dbReference type="OMA" id="HYTGWGT"/>
<dbReference type="AlphaFoldDB" id="A0A2V2WAM7"/>
<protein>
    <submittedName>
        <fullName evidence="1">Uncharacterized protein</fullName>
    </submittedName>
</protein>
<dbReference type="OrthoDB" id="274680at2759"/>
<dbReference type="VEuPathDB" id="TriTrypDB:TcCL_NonESM07386"/>
<dbReference type="VEuPathDB" id="TriTrypDB:BCY84_12655"/>
<dbReference type="Proteomes" id="UP000246078">
    <property type="component" value="Unassembled WGS sequence"/>
</dbReference>
<dbReference type="SMR" id="A0A2V2WAM7"/>
<dbReference type="VEuPathDB" id="TriTrypDB:TcCLB.508547.40"/>
<organism evidence="1 2">
    <name type="scientific">Trypanosoma cruzi</name>
    <dbReference type="NCBI Taxonomy" id="5693"/>
    <lineage>
        <taxon>Eukaryota</taxon>
        <taxon>Discoba</taxon>
        <taxon>Euglenozoa</taxon>
        <taxon>Kinetoplastea</taxon>
        <taxon>Metakinetoplastina</taxon>
        <taxon>Trypanosomatida</taxon>
        <taxon>Trypanosomatidae</taxon>
        <taxon>Trypanosoma</taxon>
        <taxon>Schizotrypanum</taxon>
    </lineage>
</organism>
<dbReference type="VEuPathDB" id="TriTrypDB:TcBrA4_0000850"/>
<evidence type="ECO:0000313" key="2">
    <source>
        <dbReference type="Proteomes" id="UP000246078"/>
    </source>
</evidence>
<dbReference type="VEuPathDB" id="TriTrypDB:TcCLB.508975.4"/>
<reference evidence="1 2" key="1">
    <citation type="journal article" date="2018" name="Microb. Genom.">
        <title>Expanding an expanded genome: long-read sequencing of Trypanosoma cruzi.</title>
        <authorList>
            <person name="Berna L."/>
            <person name="Rodriguez M."/>
            <person name="Chiribao M.L."/>
            <person name="Parodi-Talice A."/>
            <person name="Pita S."/>
            <person name="Rijo G."/>
            <person name="Alvarez-Valin F."/>
            <person name="Robello C."/>
        </authorList>
    </citation>
    <scope>NUCLEOTIDE SEQUENCE [LARGE SCALE GENOMIC DNA]</scope>
    <source>
        <strain evidence="1 2">TCC</strain>
    </source>
</reference>
<accession>A0A2V2WAM7</accession>
<name>A0A2V2WAM7_TRYCR</name>